<dbReference type="PROSITE" id="PS00098">
    <property type="entry name" value="THIOLASE_1"/>
    <property type="match status" value="1"/>
</dbReference>
<evidence type="ECO:0000259" key="5">
    <source>
        <dbReference type="PROSITE" id="PS52004"/>
    </source>
</evidence>
<accession>A0ABX1AIH6</accession>
<keyword evidence="3" id="KW-0012">Acyltransferase</keyword>
<keyword evidence="2 4" id="KW-0808">Transferase</keyword>
<keyword evidence="7" id="KW-1185">Reference proteome</keyword>
<dbReference type="InterPro" id="IPR014031">
    <property type="entry name" value="Ketoacyl_synth_C"/>
</dbReference>
<dbReference type="InterPro" id="IPR020841">
    <property type="entry name" value="PKS_Beta-ketoAc_synthase_dom"/>
</dbReference>
<organism evidence="6 7">
    <name type="scientific">Streptomyces spiramenti</name>
    <dbReference type="NCBI Taxonomy" id="2720606"/>
    <lineage>
        <taxon>Bacteria</taxon>
        <taxon>Bacillati</taxon>
        <taxon>Actinomycetota</taxon>
        <taxon>Actinomycetes</taxon>
        <taxon>Kitasatosporales</taxon>
        <taxon>Streptomycetaceae</taxon>
        <taxon>Streptomyces</taxon>
    </lineage>
</organism>
<evidence type="ECO:0000256" key="3">
    <source>
        <dbReference type="ARBA" id="ARBA00023315"/>
    </source>
</evidence>
<reference evidence="6 7" key="1">
    <citation type="submission" date="2020-03" db="EMBL/GenBank/DDBJ databases">
        <title>Draft genome of Streptomyces sp. ventii, isolated from the Axial Seamount in the Pacific Ocean, and resequencing of the two type strains Streptomyces lonarensis strain NCL 716 and Streptomyces bohaiensis strain 11A07.</title>
        <authorList>
            <person name="Loughran R.M."/>
            <person name="Pfannmuller K.M."/>
            <person name="Wasson B.J."/>
            <person name="Deadmond M.C."/>
            <person name="Paddock B.E."/>
            <person name="Koyack M.J."/>
            <person name="Gallegos D.A."/>
            <person name="Mitchell E.A."/>
            <person name="Ushijima B."/>
            <person name="Saw J.H."/>
            <person name="Mcphail K.L."/>
            <person name="Videau P."/>
        </authorList>
    </citation>
    <scope>NUCLEOTIDE SEQUENCE [LARGE SCALE GENOMIC DNA]</scope>
    <source>
        <strain evidence="7">5675061</strain>
    </source>
</reference>
<protein>
    <recommendedName>
        <fullName evidence="5">Ketosynthase family 3 (KS3) domain-containing protein</fullName>
    </recommendedName>
</protein>
<dbReference type="SUPFAM" id="SSF53901">
    <property type="entry name" value="Thiolase-like"/>
    <property type="match status" value="2"/>
</dbReference>
<proteinExistence type="inferred from homology"/>
<dbReference type="PROSITE" id="PS00606">
    <property type="entry name" value="KS3_1"/>
    <property type="match status" value="1"/>
</dbReference>
<evidence type="ECO:0000256" key="2">
    <source>
        <dbReference type="ARBA" id="ARBA00022679"/>
    </source>
</evidence>
<dbReference type="Pfam" id="PF02801">
    <property type="entry name" value="Ketoacyl-synt_C"/>
    <property type="match status" value="1"/>
</dbReference>
<dbReference type="PANTHER" id="PTHR11712">
    <property type="entry name" value="POLYKETIDE SYNTHASE-RELATED"/>
    <property type="match status" value="1"/>
</dbReference>
<evidence type="ECO:0000256" key="1">
    <source>
        <dbReference type="ARBA" id="ARBA00008467"/>
    </source>
</evidence>
<dbReference type="Proteomes" id="UP000746503">
    <property type="component" value="Unassembled WGS sequence"/>
</dbReference>
<dbReference type="RefSeq" id="WP_167933472.1">
    <property type="nucleotide sequence ID" value="NZ_JAAVJB010000078.1"/>
</dbReference>
<evidence type="ECO:0000256" key="4">
    <source>
        <dbReference type="RuleBase" id="RU003694"/>
    </source>
</evidence>
<gene>
    <name evidence="6" type="ORF">HCJ92_11795</name>
</gene>
<dbReference type="EMBL" id="JAAVJB010000078">
    <property type="protein sequence ID" value="NJP66953.1"/>
    <property type="molecule type" value="Genomic_DNA"/>
</dbReference>
<comment type="caution">
    <text evidence="6">The sequence shown here is derived from an EMBL/GenBank/DDBJ whole genome shotgun (WGS) entry which is preliminary data.</text>
</comment>
<evidence type="ECO:0000313" key="7">
    <source>
        <dbReference type="Proteomes" id="UP000746503"/>
    </source>
</evidence>
<dbReference type="InterPro" id="IPR018201">
    <property type="entry name" value="Ketoacyl_synth_AS"/>
</dbReference>
<dbReference type="Pfam" id="PF00109">
    <property type="entry name" value="ketoacyl-synt"/>
    <property type="match status" value="1"/>
</dbReference>
<dbReference type="InterPro" id="IPR020615">
    <property type="entry name" value="Thiolase_acyl_enz_int_AS"/>
</dbReference>
<feature type="domain" description="Ketosynthase family 3 (KS3)" evidence="5">
    <location>
        <begin position="8"/>
        <end position="435"/>
    </location>
</feature>
<dbReference type="PROSITE" id="PS52004">
    <property type="entry name" value="KS3_2"/>
    <property type="match status" value="1"/>
</dbReference>
<sequence length="441" mass="46509">MTTSDDRSREVLLTGMGFCLPGPKDAPTRTREEFWDTIAGGKLHLRAEDDYFGSVDPPHQRVRDAFPEVPDAHHASFGPIHYYALSATATALADAGLDHADGDLAEAAVICARGCTETWFDAYDEFTAGESAELGPGEAMSLYLRYAVTTSVGDVANVQASLIGSGGPCHTVSMGCSSGLTAIADAFRLIADGSADVAVVTGAEHLTPERYLRYEAMRQRGDRADEEGVSLLPAGITFDSLSRPYDTRTTGLNLASGAATLVLESREHAERRGARPYARLAAQAHRRVPGGSALGGDMEGTAATRAAHWCMDREGVAAEDIDYVQGGADGSNAEFSVIEAATIRKILGDHAKGLPVSVQEASFGHPYAALSLIRTAATALMIDRGQACPTAGVDQPVDVELDLVLGDEPRPLDIRYALSLHYYLGSGAGALLLSAERPAGS</sequence>
<name>A0ABX1AIH6_9ACTN</name>
<dbReference type="PANTHER" id="PTHR11712:SF336">
    <property type="entry name" value="3-OXOACYL-[ACYL-CARRIER-PROTEIN] SYNTHASE, MITOCHONDRIAL"/>
    <property type="match status" value="1"/>
</dbReference>
<dbReference type="InterPro" id="IPR016039">
    <property type="entry name" value="Thiolase-like"/>
</dbReference>
<evidence type="ECO:0000313" key="6">
    <source>
        <dbReference type="EMBL" id="NJP66953.1"/>
    </source>
</evidence>
<dbReference type="Gene3D" id="3.40.47.10">
    <property type="match status" value="2"/>
</dbReference>
<comment type="similarity">
    <text evidence="1 4">Belongs to the thiolase-like superfamily. Beta-ketoacyl-ACP synthases family.</text>
</comment>
<dbReference type="InterPro" id="IPR014030">
    <property type="entry name" value="Ketoacyl_synth_N"/>
</dbReference>
<dbReference type="InterPro" id="IPR000794">
    <property type="entry name" value="Beta-ketoacyl_synthase"/>
</dbReference>